<gene>
    <name evidence="2" type="ORF">NDU88_007451</name>
</gene>
<dbReference type="Proteomes" id="UP001066276">
    <property type="component" value="Chromosome 10"/>
</dbReference>
<evidence type="ECO:0000313" key="3">
    <source>
        <dbReference type="Proteomes" id="UP001066276"/>
    </source>
</evidence>
<dbReference type="EMBL" id="JANPWB010000014">
    <property type="protein sequence ID" value="KAJ1102401.1"/>
    <property type="molecule type" value="Genomic_DNA"/>
</dbReference>
<evidence type="ECO:0000313" key="2">
    <source>
        <dbReference type="EMBL" id="KAJ1102401.1"/>
    </source>
</evidence>
<dbReference type="AlphaFoldDB" id="A0AAV7MGH7"/>
<evidence type="ECO:0000256" key="1">
    <source>
        <dbReference type="SAM" id="MobiDB-lite"/>
    </source>
</evidence>
<protein>
    <submittedName>
        <fullName evidence="2">Uncharacterized protein</fullName>
    </submittedName>
</protein>
<feature type="compositionally biased region" description="Basic and acidic residues" evidence="1">
    <location>
        <begin position="47"/>
        <end position="57"/>
    </location>
</feature>
<accession>A0AAV7MGH7</accession>
<keyword evidence="3" id="KW-1185">Reference proteome</keyword>
<name>A0AAV7MGH7_PLEWA</name>
<reference evidence="2" key="1">
    <citation type="journal article" date="2022" name="bioRxiv">
        <title>Sequencing and chromosome-scale assembly of the giantPleurodeles waltlgenome.</title>
        <authorList>
            <person name="Brown T."/>
            <person name="Elewa A."/>
            <person name="Iarovenko S."/>
            <person name="Subramanian E."/>
            <person name="Araus A.J."/>
            <person name="Petzold A."/>
            <person name="Susuki M."/>
            <person name="Suzuki K.-i.T."/>
            <person name="Hayashi T."/>
            <person name="Toyoda A."/>
            <person name="Oliveira C."/>
            <person name="Osipova E."/>
            <person name="Leigh N.D."/>
            <person name="Simon A."/>
            <person name="Yun M.H."/>
        </authorList>
    </citation>
    <scope>NUCLEOTIDE SEQUENCE</scope>
    <source>
        <strain evidence="2">20211129_DDA</strain>
        <tissue evidence="2">Liver</tissue>
    </source>
</reference>
<feature type="region of interest" description="Disordered" evidence="1">
    <location>
        <begin position="1"/>
        <end position="74"/>
    </location>
</feature>
<feature type="compositionally biased region" description="Polar residues" evidence="1">
    <location>
        <begin position="23"/>
        <end position="40"/>
    </location>
</feature>
<comment type="caution">
    <text evidence="2">The sequence shown here is derived from an EMBL/GenBank/DDBJ whole genome shotgun (WGS) entry which is preliminary data.</text>
</comment>
<sequence>MAPKNPRSTRGKPGAGAAERRQPLSSGAASNNGQKLTSKLQAAYLKKRPDPLEDSNSRSRLRGNSQDGDGPVIPDIFKAPLQEKRLMATTGMGATSSTTSSLRNRLQEHLEISFTAVQLEFSANPSQVSDNIIEGLCSGCTSDVTFRSNLGSTSTGQRV</sequence>
<organism evidence="2 3">
    <name type="scientific">Pleurodeles waltl</name>
    <name type="common">Iberian ribbed newt</name>
    <dbReference type="NCBI Taxonomy" id="8319"/>
    <lineage>
        <taxon>Eukaryota</taxon>
        <taxon>Metazoa</taxon>
        <taxon>Chordata</taxon>
        <taxon>Craniata</taxon>
        <taxon>Vertebrata</taxon>
        <taxon>Euteleostomi</taxon>
        <taxon>Amphibia</taxon>
        <taxon>Batrachia</taxon>
        <taxon>Caudata</taxon>
        <taxon>Salamandroidea</taxon>
        <taxon>Salamandridae</taxon>
        <taxon>Pleurodelinae</taxon>
        <taxon>Pleurodeles</taxon>
    </lineage>
</organism>
<proteinExistence type="predicted"/>